<protein>
    <recommendedName>
        <fullName evidence="1">RNA-directed DNA polymerase</fullName>
        <ecNumber evidence="1">2.7.7.49</ecNumber>
    </recommendedName>
</protein>
<reference evidence="2 3" key="1">
    <citation type="journal article" date="2024" name="bioRxiv">
        <title>A reference genome for Trichogramma kaykai: A tiny desert-dwelling parasitoid wasp with competing sex-ratio distorters.</title>
        <authorList>
            <person name="Culotta J."/>
            <person name="Lindsey A.R."/>
        </authorList>
    </citation>
    <scope>NUCLEOTIDE SEQUENCE [LARGE SCALE GENOMIC DNA]</scope>
    <source>
        <strain evidence="2 3">KSX58</strain>
    </source>
</reference>
<accession>A0ABD2WLD4</accession>
<dbReference type="SUPFAM" id="SSF56672">
    <property type="entry name" value="DNA/RNA polymerases"/>
    <property type="match status" value="1"/>
</dbReference>
<proteinExistence type="predicted"/>
<dbReference type="PANTHER" id="PTHR33064:SF37">
    <property type="entry name" value="RIBONUCLEASE H"/>
    <property type="match status" value="1"/>
</dbReference>
<comment type="caution">
    <text evidence="2">The sequence shown here is derived from an EMBL/GenBank/DDBJ whole genome shotgun (WGS) entry which is preliminary data.</text>
</comment>
<dbReference type="InterPro" id="IPR051320">
    <property type="entry name" value="Viral_Replic_Matur_Polypro"/>
</dbReference>
<dbReference type="PANTHER" id="PTHR33064">
    <property type="entry name" value="POL PROTEIN"/>
    <property type="match status" value="1"/>
</dbReference>
<dbReference type="InterPro" id="IPR043502">
    <property type="entry name" value="DNA/RNA_pol_sf"/>
</dbReference>
<name>A0ABD2WLD4_9HYME</name>
<dbReference type="FunFam" id="3.30.70.270:FF:000020">
    <property type="entry name" value="Transposon Tf2-6 polyprotein-like Protein"/>
    <property type="match status" value="1"/>
</dbReference>
<gene>
    <name evidence="2" type="ORF">TKK_012142</name>
</gene>
<evidence type="ECO:0000256" key="1">
    <source>
        <dbReference type="ARBA" id="ARBA00012493"/>
    </source>
</evidence>
<evidence type="ECO:0000313" key="3">
    <source>
        <dbReference type="Proteomes" id="UP001627154"/>
    </source>
</evidence>
<dbReference type="Gene3D" id="2.40.70.10">
    <property type="entry name" value="Acid Proteases"/>
    <property type="match status" value="1"/>
</dbReference>
<dbReference type="GO" id="GO:0003964">
    <property type="term" value="F:RNA-directed DNA polymerase activity"/>
    <property type="evidence" value="ECO:0007669"/>
    <property type="project" value="UniProtKB-EC"/>
</dbReference>
<dbReference type="Gene3D" id="3.30.70.270">
    <property type="match status" value="1"/>
</dbReference>
<dbReference type="AlphaFoldDB" id="A0ABD2WLD4"/>
<dbReference type="Pfam" id="PF13650">
    <property type="entry name" value="Asp_protease_2"/>
    <property type="match status" value="1"/>
</dbReference>
<organism evidence="2 3">
    <name type="scientific">Trichogramma kaykai</name>
    <dbReference type="NCBI Taxonomy" id="54128"/>
    <lineage>
        <taxon>Eukaryota</taxon>
        <taxon>Metazoa</taxon>
        <taxon>Ecdysozoa</taxon>
        <taxon>Arthropoda</taxon>
        <taxon>Hexapoda</taxon>
        <taxon>Insecta</taxon>
        <taxon>Pterygota</taxon>
        <taxon>Neoptera</taxon>
        <taxon>Endopterygota</taxon>
        <taxon>Hymenoptera</taxon>
        <taxon>Apocrita</taxon>
        <taxon>Proctotrupomorpha</taxon>
        <taxon>Chalcidoidea</taxon>
        <taxon>Trichogrammatidae</taxon>
        <taxon>Trichogramma</taxon>
    </lineage>
</organism>
<dbReference type="InterPro" id="IPR043128">
    <property type="entry name" value="Rev_trsase/Diguanyl_cyclase"/>
</dbReference>
<dbReference type="Proteomes" id="UP001627154">
    <property type="component" value="Unassembled WGS sequence"/>
</dbReference>
<sequence length="249" mass="28323">MRVQVGDKEVRGLYDTGGYRTTMTEMAVQLAKQCGRTIQSVHSRRTRCANDSASVVTGFVDLPFTIGRITRDVRVDIMPDLWTNCLLGSNFTRTFQTIHNPTTNECIVGLNEATVPMEFVADQSKISAIGLVELSQRELCKRSKVHLNGANFTVKKDANMCDCSEVKHLRARVNCDRVKLNRSRVKEILNFSIPTSAKQLRRFLGMCSWYQKSSKDYENLAEPLTRLTKTQVKYVWSAEQQKAFEKIKT</sequence>
<evidence type="ECO:0000313" key="2">
    <source>
        <dbReference type="EMBL" id="KAL3393469.1"/>
    </source>
</evidence>
<keyword evidence="3" id="KW-1185">Reference proteome</keyword>
<dbReference type="EMBL" id="JBJJXI010000097">
    <property type="protein sequence ID" value="KAL3393469.1"/>
    <property type="molecule type" value="Genomic_DNA"/>
</dbReference>
<dbReference type="EC" id="2.7.7.49" evidence="1"/>
<dbReference type="InterPro" id="IPR021109">
    <property type="entry name" value="Peptidase_aspartic_dom_sf"/>
</dbReference>